<dbReference type="SMART" id="SM00670">
    <property type="entry name" value="PINc"/>
    <property type="match status" value="1"/>
</dbReference>
<organism evidence="2 3">
    <name type="scientific">Candidatus Ordinivivax streblomastigis</name>
    <dbReference type="NCBI Taxonomy" id="2540710"/>
    <lineage>
        <taxon>Bacteria</taxon>
        <taxon>Pseudomonadati</taxon>
        <taxon>Bacteroidota</taxon>
        <taxon>Bacteroidia</taxon>
        <taxon>Bacteroidales</taxon>
        <taxon>Candidatus Ordinivivax</taxon>
    </lineage>
</organism>
<dbReference type="InterPro" id="IPR002716">
    <property type="entry name" value="PIN_dom"/>
</dbReference>
<feature type="domain" description="PIN" evidence="1">
    <location>
        <begin position="1"/>
        <end position="112"/>
    </location>
</feature>
<dbReference type="Gene3D" id="3.40.50.1010">
    <property type="entry name" value="5'-nuclease"/>
    <property type="match status" value="1"/>
</dbReference>
<name>A0A5M8NZQ9_9BACT</name>
<dbReference type="NCBIfam" id="TIGR00305">
    <property type="entry name" value="putative toxin-antitoxin system toxin component, PIN family"/>
    <property type="match status" value="1"/>
</dbReference>
<dbReference type="InterPro" id="IPR002850">
    <property type="entry name" value="PIN_toxin-like"/>
</dbReference>
<dbReference type="EMBL" id="SNRX01000016">
    <property type="protein sequence ID" value="KAA6301632.1"/>
    <property type="molecule type" value="Genomic_DNA"/>
</dbReference>
<dbReference type="SUPFAM" id="SSF88723">
    <property type="entry name" value="PIN domain-like"/>
    <property type="match status" value="1"/>
</dbReference>
<comment type="caution">
    <text evidence="2">The sequence shown here is derived from an EMBL/GenBank/DDBJ whole genome shotgun (WGS) entry which is preliminary data.</text>
</comment>
<sequence>MKIVLDTNCLLMSISKHSDFFWLWQAFRDNKITLCYTTEILYEYYEILSQFYSIPVAENIIKEIISASNSEPVTVFYNWQLITSDPDDNKFVDCAISANVHYLVTNDRHFNVLKEIHFPQVNTLTLAEFQSQI</sequence>
<evidence type="ECO:0000259" key="1">
    <source>
        <dbReference type="SMART" id="SM00670"/>
    </source>
</evidence>
<evidence type="ECO:0000313" key="2">
    <source>
        <dbReference type="EMBL" id="KAA6301632.1"/>
    </source>
</evidence>
<accession>A0A5M8NZQ9</accession>
<dbReference type="AlphaFoldDB" id="A0A5M8NZQ9"/>
<dbReference type="PANTHER" id="PTHR34610">
    <property type="entry name" value="SSL7007 PROTEIN"/>
    <property type="match status" value="1"/>
</dbReference>
<evidence type="ECO:0000313" key="3">
    <source>
        <dbReference type="Proteomes" id="UP000324575"/>
    </source>
</evidence>
<dbReference type="InterPro" id="IPR029060">
    <property type="entry name" value="PIN-like_dom_sf"/>
</dbReference>
<proteinExistence type="predicted"/>
<reference evidence="2 3" key="1">
    <citation type="submission" date="2019-03" db="EMBL/GenBank/DDBJ databases">
        <title>Single cell metagenomics reveals metabolic interactions within the superorganism composed of flagellate Streblomastix strix and complex community of Bacteroidetes bacteria on its surface.</title>
        <authorList>
            <person name="Treitli S.C."/>
            <person name="Kolisko M."/>
            <person name="Husnik F."/>
            <person name="Keeling P."/>
            <person name="Hampl V."/>
        </authorList>
    </citation>
    <scope>NUCLEOTIDE SEQUENCE [LARGE SCALE GENOMIC DNA]</scope>
    <source>
        <strain evidence="2">St1</strain>
    </source>
</reference>
<dbReference type="Pfam" id="PF13470">
    <property type="entry name" value="PIN_3"/>
    <property type="match status" value="1"/>
</dbReference>
<dbReference type="Proteomes" id="UP000324575">
    <property type="component" value="Unassembled WGS sequence"/>
</dbReference>
<dbReference type="PANTHER" id="PTHR34610:SF3">
    <property type="entry name" value="SSL7007 PROTEIN"/>
    <property type="match status" value="1"/>
</dbReference>
<protein>
    <recommendedName>
        <fullName evidence="1">PIN domain-containing protein</fullName>
    </recommendedName>
</protein>
<gene>
    <name evidence="2" type="ORF">EZS26_002238</name>
</gene>